<comment type="caution">
    <text evidence="1">The sequence shown here is derived from an EMBL/GenBank/DDBJ whole genome shotgun (WGS) entry which is preliminary data.</text>
</comment>
<dbReference type="EMBL" id="WKRD01000004">
    <property type="protein sequence ID" value="MSC57191.1"/>
    <property type="molecule type" value="Genomic_DNA"/>
</dbReference>
<sequence>MQWLLLSVKIQKMISVWWFANKVTYHIDAERNPTGSIVGRTPNNEERSYYKMEVSNNYSTAKLWGTSVKKVSKSSEKNKWKLTDSLKEKIVELAKKDAQDNVYMGNAFMNLRKMEVSKVAPNRAALIGKFNQSMNSGNMSAMKEVEKADKKWLCILFGIPYEAEFQGEGTGSAVHVYNECGEEVLTYTEGVGWQEKETKAESQVHSALKSTYYEAFCDARKALNSEQRTGGMNENIMSQGNFDMKA</sequence>
<gene>
    <name evidence="1" type="ORF">GKE48_06985</name>
</gene>
<proteinExistence type="predicted"/>
<reference evidence="1 2" key="1">
    <citation type="journal article" date="2019" name="Nat. Med.">
        <title>A library of human gut bacterial isolates paired with longitudinal multiomics data enables mechanistic microbiome research.</title>
        <authorList>
            <person name="Poyet M."/>
            <person name="Groussin M."/>
            <person name="Gibbons S.M."/>
            <person name="Avila-Pacheco J."/>
            <person name="Jiang X."/>
            <person name="Kearney S.M."/>
            <person name="Perrotta A.R."/>
            <person name="Berdy B."/>
            <person name="Zhao S."/>
            <person name="Lieberman T.D."/>
            <person name="Swanson P.K."/>
            <person name="Smith M."/>
            <person name="Roesemann S."/>
            <person name="Alexander J.E."/>
            <person name="Rich S.A."/>
            <person name="Livny J."/>
            <person name="Vlamakis H."/>
            <person name="Clish C."/>
            <person name="Bullock K."/>
            <person name="Deik A."/>
            <person name="Scott J."/>
            <person name="Pierce K.A."/>
            <person name="Xavier R.J."/>
            <person name="Alm E.J."/>
        </authorList>
    </citation>
    <scope>NUCLEOTIDE SEQUENCE [LARGE SCALE GENOMIC DNA]</scope>
    <source>
        <strain evidence="1 2">BIOML-A1</strain>
    </source>
</reference>
<dbReference type="AlphaFoldDB" id="A0A7C9L0L6"/>
<organism evidence="1 2">
    <name type="scientific">Lachnospira eligens</name>
    <dbReference type="NCBI Taxonomy" id="39485"/>
    <lineage>
        <taxon>Bacteria</taxon>
        <taxon>Bacillati</taxon>
        <taxon>Bacillota</taxon>
        <taxon>Clostridia</taxon>
        <taxon>Lachnospirales</taxon>
        <taxon>Lachnospiraceae</taxon>
        <taxon>Lachnospira</taxon>
    </lineage>
</organism>
<dbReference type="Proteomes" id="UP000481964">
    <property type="component" value="Unassembled WGS sequence"/>
</dbReference>
<evidence type="ECO:0000313" key="1">
    <source>
        <dbReference type="EMBL" id="MSC57191.1"/>
    </source>
</evidence>
<protein>
    <submittedName>
        <fullName evidence="1">Uncharacterized protein</fullName>
    </submittedName>
</protein>
<evidence type="ECO:0000313" key="2">
    <source>
        <dbReference type="Proteomes" id="UP000481964"/>
    </source>
</evidence>
<name>A0A7C9L0L6_9FIRM</name>
<accession>A0A7C9L0L6</accession>